<protein>
    <submittedName>
        <fullName evidence="1">GM15167</fullName>
    </submittedName>
</protein>
<accession>B4IBT8</accession>
<proteinExistence type="predicted"/>
<dbReference type="HOGENOM" id="CLU_3016453_0_0_1"/>
<dbReference type="AlphaFoldDB" id="B4IBT8"/>
<gene>
    <name evidence="1" type="primary">Dsec\GM15167</name>
    <name evidence="1" type="ORF">Dsec_GM15167</name>
</gene>
<name>B4IBT8_DROSE</name>
<sequence>MFRLGENFGNFYFENGLAYTEDRKVVRLVTISAKWHFSKSQLWKHFSSFGTVEDLQ</sequence>
<dbReference type="EMBL" id="CH480827">
    <property type="protein sequence ID" value="EDW44846.1"/>
    <property type="molecule type" value="Genomic_DNA"/>
</dbReference>
<dbReference type="Proteomes" id="UP000001292">
    <property type="component" value="Unassembled WGS sequence"/>
</dbReference>
<keyword evidence="2" id="KW-1185">Reference proteome</keyword>
<dbReference type="STRING" id="7238.B4IBT8"/>
<organism evidence="2">
    <name type="scientific">Drosophila sechellia</name>
    <name type="common">Fruit fly</name>
    <dbReference type="NCBI Taxonomy" id="7238"/>
    <lineage>
        <taxon>Eukaryota</taxon>
        <taxon>Metazoa</taxon>
        <taxon>Ecdysozoa</taxon>
        <taxon>Arthropoda</taxon>
        <taxon>Hexapoda</taxon>
        <taxon>Insecta</taxon>
        <taxon>Pterygota</taxon>
        <taxon>Neoptera</taxon>
        <taxon>Endopterygota</taxon>
        <taxon>Diptera</taxon>
        <taxon>Brachycera</taxon>
        <taxon>Muscomorpha</taxon>
        <taxon>Ephydroidea</taxon>
        <taxon>Drosophilidae</taxon>
        <taxon>Drosophila</taxon>
        <taxon>Sophophora</taxon>
    </lineage>
</organism>
<evidence type="ECO:0000313" key="2">
    <source>
        <dbReference type="Proteomes" id="UP000001292"/>
    </source>
</evidence>
<reference evidence="1 2" key="1">
    <citation type="journal article" date="2007" name="Nature">
        <title>Evolution of genes and genomes on the Drosophila phylogeny.</title>
        <authorList>
            <consortium name="Drosophila 12 Genomes Consortium"/>
            <person name="Clark A.G."/>
            <person name="Eisen M.B."/>
            <person name="Smith D.R."/>
            <person name="Bergman C.M."/>
            <person name="Oliver B."/>
            <person name="Markow T.A."/>
            <person name="Kaufman T.C."/>
            <person name="Kellis M."/>
            <person name="Gelbart W."/>
            <person name="Iyer V.N."/>
            <person name="Pollard D.A."/>
            <person name="Sackton T.B."/>
            <person name="Larracuente A.M."/>
            <person name="Singh N.D."/>
            <person name="Abad J.P."/>
            <person name="Abt D.N."/>
            <person name="Adryan B."/>
            <person name="Aguade M."/>
            <person name="Akashi H."/>
            <person name="Anderson W.W."/>
            <person name="Aquadro C.F."/>
            <person name="Ardell D.H."/>
            <person name="Arguello R."/>
            <person name="Artieri C.G."/>
            <person name="Barbash D.A."/>
            <person name="Barker D."/>
            <person name="Barsanti P."/>
            <person name="Batterham P."/>
            <person name="Batzoglou S."/>
            <person name="Begun D."/>
            <person name="Bhutkar A."/>
            <person name="Blanco E."/>
            <person name="Bosak S.A."/>
            <person name="Bradley R.K."/>
            <person name="Brand A.D."/>
            <person name="Brent M.R."/>
            <person name="Brooks A.N."/>
            <person name="Brown R.H."/>
            <person name="Butlin R.K."/>
            <person name="Caggese C."/>
            <person name="Calvi B.R."/>
            <person name="Bernardo de Carvalho A."/>
            <person name="Caspi A."/>
            <person name="Castrezana S."/>
            <person name="Celniker S.E."/>
            <person name="Chang J.L."/>
            <person name="Chapple C."/>
            <person name="Chatterji S."/>
            <person name="Chinwalla A."/>
            <person name="Civetta A."/>
            <person name="Clifton S.W."/>
            <person name="Comeron J.M."/>
            <person name="Costello J.C."/>
            <person name="Coyne J.A."/>
            <person name="Daub J."/>
            <person name="David R.G."/>
            <person name="Delcher A.L."/>
            <person name="Delehaunty K."/>
            <person name="Do C.B."/>
            <person name="Ebling H."/>
            <person name="Edwards K."/>
            <person name="Eickbush T."/>
            <person name="Evans J.D."/>
            <person name="Filipski A."/>
            <person name="Findeiss S."/>
            <person name="Freyhult E."/>
            <person name="Fulton L."/>
            <person name="Fulton R."/>
            <person name="Garcia A.C."/>
            <person name="Gardiner A."/>
            <person name="Garfield D.A."/>
            <person name="Garvin B.E."/>
            <person name="Gibson G."/>
            <person name="Gilbert D."/>
            <person name="Gnerre S."/>
            <person name="Godfrey J."/>
            <person name="Good R."/>
            <person name="Gotea V."/>
            <person name="Gravely B."/>
            <person name="Greenberg A.J."/>
            <person name="Griffiths-Jones S."/>
            <person name="Gross S."/>
            <person name="Guigo R."/>
            <person name="Gustafson E.A."/>
            <person name="Haerty W."/>
            <person name="Hahn M.W."/>
            <person name="Halligan D.L."/>
            <person name="Halpern A.L."/>
            <person name="Halter G.M."/>
            <person name="Han M.V."/>
            <person name="Heger A."/>
            <person name="Hillier L."/>
            <person name="Hinrichs A.S."/>
            <person name="Holmes I."/>
            <person name="Hoskins R.A."/>
            <person name="Hubisz M.J."/>
            <person name="Hultmark D."/>
            <person name="Huntley M.A."/>
            <person name="Jaffe D.B."/>
            <person name="Jagadeeshan S."/>
            <person name="Jeck W.R."/>
            <person name="Johnson J."/>
            <person name="Jones C.D."/>
            <person name="Jordan W.C."/>
            <person name="Karpen G.H."/>
            <person name="Kataoka E."/>
            <person name="Keightley P.D."/>
            <person name="Kheradpour P."/>
            <person name="Kirkness E.F."/>
            <person name="Koerich L.B."/>
            <person name="Kristiansen K."/>
            <person name="Kudrna D."/>
            <person name="Kulathinal R.J."/>
            <person name="Kumar S."/>
            <person name="Kwok R."/>
            <person name="Lander E."/>
            <person name="Langley C.H."/>
            <person name="Lapoint R."/>
            <person name="Lazzaro B.P."/>
            <person name="Lee S.J."/>
            <person name="Levesque L."/>
            <person name="Li R."/>
            <person name="Lin C.F."/>
            <person name="Lin M.F."/>
            <person name="Lindblad-Toh K."/>
            <person name="Llopart A."/>
            <person name="Long M."/>
            <person name="Low L."/>
            <person name="Lozovsky E."/>
            <person name="Lu J."/>
            <person name="Luo M."/>
            <person name="Machado C.A."/>
            <person name="Makalowski W."/>
            <person name="Marzo M."/>
            <person name="Matsuda M."/>
            <person name="Matzkin L."/>
            <person name="McAllister B."/>
            <person name="McBride C.S."/>
            <person name="McKernan B."/>
            <person name="McKernan K."/>
            <person name="Mendez-Lago M."/>
            <person name="Minx P."/>
            <person name="Mollenhauer M.U."/>
            <person name="Montooth K."/>
            <person name="Mount S.M."/>
            <person name="Mu X."/>
            <person name="Myers E."/>
            <person name="Negre B."/>
            <person name="Newfeld S."/>
            <person name="Nielsen R."/>
            <person name="Noor M.A."/>
            <person name="O'Grady P."/>
            <person name="Pachter L."/>
            <person name="Papaceit M."/>
            <person name="Parisi M.J."/>
            <person name="Parisi M."/>
            <person name="Parts L."/>
            <person name="Pedersen J.S."/>
            <person name="Pesole G."/>
            <person name="Phillippy A.M."/>
            <person name="Ponting C.P."/>
            <person name="Pop M."/>
            <person name="Porcelli D."/>
            <person name="Powell J.R."/>
            <person name="Prohaska S."/>
            <person name="Pruitt K."/>
            <person name="Puig M."/>
            <person name="Quesneville H."/>
            <person name="Ram K.R."/>
            <person name="Rand D."/>
            <person name="Rasmussen M.D."/>
            <person name="Reed L.K."/>
            <person name="Reenan R."/>
            <person name="Reily A."/>
            <person name="Remington K.A."/>
            <person name="Rieger T.T."/>
            <person name="Ritchie M.G."/>
            <person name="Robin C."/>
            <person name="Rogers Y.H."/>
            <person name="Rohde C."/>
            <person name="Rozas J."/>
            <person name="Rubenfield M.J."/>
            <person name="Ruiz A."/>
            <person name="Russo S."/>
            <person name="Salzberg S.L."/>
            <person name="Sanchez-Gracia A."/>
            <person name="Saranga D.J."/>
            <person name="Sato H."/>
            <person name="Schaeffer S.W."/>
            <person name="Schatz M.C."/>
            <person name="Schlenke T."/>
            <person name="Schwartz R."/>
            <person name="Segarra C."/>
            <person name="Singh R.S."/>
            <person name="Sirot L."/>
            <person name="Sirota M."/>
            <person name="Sisneros N.B."/>
            <person name="Smith C.D."/>
            <person name="Smith T.F."/>
            <person name="Spieth J."/>
            <person name="Stage D.E."/>
            <person name="Stark A."/>
            <person name="Stephan W."/>
            <person name="Strausberg R.L."/>
            <person name="Strempel S."/>
            <person name="Sturgill D."/>
            <person name="Sutton G."/>
            <person name="Sutton G.G."/>
            <person name="Tao W."/>
            <person name="Teichmann S."/>
            <person name="Tobari Y.N."/>
            <person name="Tomimura Y."/>
            <person name="Tsolas J.M."/>
            <person name="Valente V.L."/>
            <person name="Venter E."/>
            <person name="Venter J.C."/>
            <person name="Vicario S."/>
            <person name="Vieira F.G."/>
            <person name="Vilella A.J."/>
            <person name="Villasante A."/>
            <person name="Walenz B."/>
            <person name="Wang J."/>
            <person name="Wasserman M."/>
            <person name="Watts T."/>
            <person name="Wilson D."/>
            <person name="Wilson R.K."/>
            <person name="Wing R.A."/>
            <person name="Wolfner M.F."/>
            <person name="Wong A."/>
            <person name="Wong G.K."/>
            <person name="Wu C.I."/>
            <person name="Wu G."/>
            <person name="Yamamoto D."/>
            <person name="Yang H.P."/>
            <person name="Yang S.P."/>
            <person name="Yorke J.A."/>
            <person name="Yoshida K."/>
            <person name="Zdobnov E."/>
            <person name="Zhang P."/>
            <person name="Zhang Y."/>
            <person name="Zimin A.V."/>
            <person name="Baldwin J."/>
            <person name="Abdouelleil A."/>
            <person name="Abdulkadir J."/>
            <person name="Abebe A."/>
            <person name="Abera B."/>
            <person name="Abreu J."/>
            <person name="Acer S.C."/>
            <person name="Aftuck L."/>
            <person name="Alexander A."/>
            <person name="An P."/>
            <person name="Anderson E."/>
            <person name="Anderson S."/>
            <person name="Arachi H."/>
            <person name="Azer M."/>
            <person name="Bachantsang P."/>
            <person name="Barry A."/>
            <person name="Bayul T."/>
            <person name="Berlin A."/>
            <person name="Bessette D."/>
            <person name="Bloom T."/>
            <person name="Blye J."/>
            <person name="Boguslavskiy L."/>
            <person name="Bonnet C."/>
            <person name="Boukhgalter B."/>
            <person name="Bourzgui I."/>
            <person name="Brown A."/>
            <person name="Cahill P."/>
            <person name="Channer S."/>
            <person name="Cheshatsang Y."/>
            <person name="Chuda L."/>
            <person name="Citroen M."/>
            <person name="Collymore A."/>
            <person name="Cooke P."/>
            <person name="Costello M."/>
            <person name="D'Aco K."/>
            <person name="Daza R."/>
            <person name="De Haan G."/>
            <person name="DeGray S."/>
            <person name="DeMaso C."/>
            <person name="Dhargay N."/>
            <person name="Dooley K."/>
            <person name="Dooley E."/>
            <person name="Doricent M."/>
            <person name="Dorje P."/>
            <person name="Dorjee K."/>
            <person name="Dupes A."/>
            <person name="Elong R."/>
            <person name="Falk J."/>
            <person name="Farina A."/>
            <person name="Faro S."/>
            <person name="Ferguson D."/>
            <person name="Fisher S."/>
            <person name="Foley C.D."/>
            <person name="Franke A."/>
            <person name="Friedrich D."/>
            <person name="Gadbois L."/>
            <person name="Gearin G."/>
            <person name="Gearin C.R."/>
            <person name="Giannoukos G."/>
            <person name="Goode T."/>
            <person name="Graham J."/>
            <person name="Grandbois E."/>
            <person name="Grewal S."/>
            <person name="Gyaltsen K."/>
            <person name="Hafez N."/>
            <person name="Hagos B."/>
            <person name="Hall J."/>
            <person name="Henson C."/>
            <person name="Hollinger A."/>
            <person name="Honan T."/>
            <person name="Huard M.D."/>
            <person name="Hughes L."/>
            <person name="Hurhula B."/>
            <person name="Husby M.E."/>
            <person name="Kamat A."/>
            <person name="Kanga B."/>
            <person name="Kashin S."/>
            <person name="Khazanovich D."/>
            <person name="Kisner P."/>
            <person name="Lance K."/>
            <person name="Lara M."/>
            <person name="Lee W."/>
            <person name="Lennon N."/>
            <person name="Letendre F."/>
            <person name="LeVine R."/>
            <person name="Lipovsky A."/>
            <person name="Liu X."/>
            <person name="Liu J."/>
            <person name="Liu S."/>
            <person name="Lokyitsang T."/>
            <person name="Lokyitsang Y."/>
            <person name="Lubonja R."/>
            <person name="Lui A."/>
            <person name="MacDonald P."/>
            <person name="Magnisalis V."/>
            <person name="Maru K."/>
            <person name="Matthews C."/>
            <person name="McCusker W."/>
            <person name="McDonough S."/>
            <person name="Mehta T."/>
            <person name="Meldrim J."/>
            <person name="Meneus L."/>
            <person name="Mihai O."/>
            <person name="Mihalev A."/>
            <person name="Mihova T."/>
            <person name="Mittelman R."/>
            <person name="Mlenga V."/>
            <person name="Montmayeur A."/>
            <person name="Mulrain L."/>
            <person name="Navidi A."/>
            <person name="Naylor J."/>
            <person name="Negash T."/>
            <person name="Nguyen T."/>
            <person name="Nguyen N."/>
            <person name="Nicol R."/>
            <person name="Norbu C."/>
            <person name="Norbu N."/>
            <person name="Novod N."/>
            <person name="O'Neill B."/>
            <person name="Osman S."/>
            <person name="Markiewicz E."/>
            <person name="Oyono O.L."/>
            <person name="Patti C."/>
            <person name="Phunkhang P."/>
            <person name="Pierre F."/>
            <person name="Priest M."/>
            <person name="Raghuraman S."/>
            <person name="Rege F."/>
            <person name="Reyes R."/>
            <person name="Rise C."/>
            <person name="Rogov P."/>
            <person name="Ross K."/>
            <person name="Ryan E."/>
            <person name="Settipalli S."/>
            <person name="Shea T."/>
            <person name="Sherpa N."/>
            <person name="Shi L."/>
            <person name="Shih D."/>
            <person name="Sparrow T."/>
            <person name="Spaulding J."/>
            <person name="Stalker J."/>
            <person name="Stange-Thomann N."/>
            <person name="Stavropoulos S."/>
            <person name="Stone C."/>
            <person name="Strader C."/>
            <person name="Tesfaye S."/>
            <person name="Thomson T."/>
            <person name="Thoulutsang Y."/>
            <person name="Thoulutsang D."/>
            <person name="Topham K."/>
            <person name="Topping I."/>
            <person name="Tsamla T."/>
            <person name="Vassiliev H."/>
            <person name="Vo A."/>
            <person name="Wangchuk T."/>
            <person name="Wangdi T."/>
            <person name="Weiand M."/>
            <person name="Wilkinson J."/>
            <person name="Wilson A."/>
            <person name="Yadav S."/>
            <person name="Young G."/>
            <person name="Yu Q."/>
            <person name="Zembek L."/>
            <person name="Zhong D."/>
            <person name="Zimmer A."/>
            <person name="Zwirko Z."/>
            <person name="Jaffe D.B."/>
            <person name="Alvarez P."/>
            <person name="Brockman W."/>
            <person name="Butler J."/>
            <person name="Chin C."/>
            <person name="Gnerre S."/>
            <person name="Grabherr M."/>
            <person name="Kleber M."/>
            <person name="Mauceli E."/>
            <person name="MacCallum I."/>
        </authorList>
    </citation>
    <scope>NUCLEOTIDE SEQUENCE [LARGE SCALE GENOMIC DNA]</scope>
    <source>
        <strain evidence="2">Rob3c / Tucson 14021-0248.25</strain>
    </source>
</reference>
<evidence type="ECO:0000313" key="1">
    <source>
        <dbReference type="EMBL" id="EDW44846.1"/>
    </source>
</evidence>